<dbReference type="Proteomes" id="UP001174909">
    <property type="component" value="Unassembled WGS sequence"/>
</dbReference>
<proteinExistence type="predicted"/>
<sequence>MVEADWQPLRDLGFDDVALLEVGHIVGIFNYLTRLADGFGLQLDRRTIEASETGVALSRPVEQAAGD</sequence>
<evidence type="ECO:0000313" key="2">
    <source>
        <dbReference type="Proteomes" id="UP001174909"/>
    </source>
</evidence>
<dbReference type="Gene3D" id="1.20.1290.10">
    <property type="entry name" value="AhpD-like"/>
    <property type="match status" value="1"/>
</dbReference>
<accession>A0AA35R2T5</accession>
<gene>
    <name evidence="1" type="ORF">GBAR_LOCUS3303</name>
</gene>
<reference evidence="1" key="1">
    <citation type="submission" date="2023-03" db="EMBL/GenBank/DDBJ databases">
        <authorList>
            <person name="Steffen K."/>
            <person name="Cardenas P."/>
        </authorList>
    </citation>
    <scope>NUCLEOTIDE SEQUENCE</scope>
</reference>
<protein>
    <recommendedName>
        <fullName evidence="3">Peroxidase</fullName>
    </recommendedName>
</protein>
<dbReference type="EMBL" id="CASHTH010000458">
    <property type="protein sequence ID" value="CAI8002007.1"/>
    <property type="molecule type" value="Genomic_DNA"/>
</dbReference>
<evidence type="ECO:0008006" key="3">
    <source>
        <dbReference type="Google" id="ProtNLM"/>
    </source>
</evidence>
<dbReference type="AlphaFoldDB" id="A0AA35R2T5"/>
<dbReference type="SUPFAM" id="SSF69118">
    <property type="entry name" value="AhpD-like"/>
    <property type="match status" value="1"/>
</dbReference>
<comment type="caution">
    <text evidence="1">The sequence shown here is derived from an EMBL/GenBank/DDBJ whole genome shotgun (WGS) entry which is preliminary data.</text>
</comment>
<name>A0AA35R2T5_GEOBA</name>
<dbReference type="InterPro" id="IPR029032">
    <property type="entry name" value="AhpD-like"/>
</dbReference>
<organism evidence="1 2">
    <name type="scientific">Geodia barretti</name>
    <name type="common">Barrett's horny sponge</name>
    <dbReference type="NCBI Taxonomy" id="519541"/>
    <lineage>
        <taxon>Eukaryota</taxon>
        <taxon>Metazoa</taxon>
        <taxon>Porifera</taxon>
        <taxon>Demospongiae</taxon>
        <taxon>Heteroscleromorpha</taxon>
        <taxon>Tetractinellida</taxon>
        <taxon>Astrophorina</taxon>
        <taxon>Geodiidae</taxon>
        <taxon>Geodia</taxon>
    </lineage>
</organism>
<keyword evidence="2" id="KW-1185">Reference proteome</keyword>
<evidence type="ECO:0000313" key="1">
    <source>
        <dbReference type="EMBL" id="CAI8002007.1"/>
    </source>
</evidence>